<feature type="compositionally biased region" description="Low complexity" evidence="1">
    <location>
        <begin position="500"/>
        <end position="511"/>
    </location>
</feature>
<proteinExistence type="predicted"/>
<feature type="region of interest" description="Disordered" evidence="1">
    <location>
        <begin position="445"/>
        <end position="531"/>
    </location>
</feature>
<evidence type="ECO:0000256" key="1">
    <source>
        <dbReference type="SAM" id="MobiDB-lite"/>
    </source>
</evidence>
<gene>
    <name evidence="2" type="ORF">sr16311</name>
</gene>
<dbReference type="HOGENOM" id="CLU_393360_0_0_1"/>
<name>E6ZS31_SPORE</name>
<organism evidence="2 3">
    <name type="scientific">Sporisorium reilianum (strain SRZ2)</name>
    <name type="common">Maize head smut fungus</name>
    <dbReference type="NCBI Taxonomy" id="999809"/>
    <lineage>
        <taxon>Eukaryota</taxon>
        <taxon>Fungi</taxon>
        <taxon>Dikarya</taxon>
        <taxon>Basidiomycota</taxon>
        <taxon>Ustilaginomycotina</taxon>
        <taxon>Ustilaginomycetes</taxon>
        <taxon>Ustilaginales</taxon>
        <taxon>Ustilaginaceae</taxon>
        <taxon>Sporisorium</taxon>
    </lineage>
</organism>
<feature type="compositionally biased region" description="Low complexity" evidence="1">
    <location>
        <begin position="461"/>
        <end position="472"/>
    </location>
</feature>
<feature type="compositionally biased region" description="Acidic residues" evidence="1">
    <location>
        <begin position="479"/>
        <end position="496"/>
    </location>
</feature>
<dbReference type="VEuPathDB" id="FungiDB:sr16311"/>
<keyword evidence="3" id="KW-1185">Reference proteome</keyword>
<dbReference type="eggNOG" id="ENOG502SATI">
    <property type="taxonomic scope" value="Eukaryota"/>
</dbReference>
<evidence type="ECO:0008006" key="4">
    <source>
        <dbReference type="Google" id="ProtNLM"/>
    </source>
</evidence>
<reference evidence="2 3" key="1">
    <citation type="journal article" date="2010" name="Science">
        <title>Pathogenicity determinants in smut fungi revealed by genome comparison.</title>
        <authorList>
            <person name="Schirawski J."/>
            <person name="Mannhaupt G."/>
            <person name="Muench K."/>
            <person name="Brefort T."/>
            <person name="Schipper K."/>
            <person name="Doehlemann G."/>
            <person name="Di Stasio M."/>
            <person name="Roessel N."/>
            <person name="Mendoza-Mendoza A."/>
            <person name="Pester D."/>
            <person name="Mueller O."/>
            <person name="Winterberg B."/>
            <person name="Meyer E."/>
            <person name="Ghareeb H."/>
            <person name="Wollenberg T."/>
            <person name="Muensterkoetter M."/>
            <person name="Wong P."/>
            <person name="Walter M."/>
            <person name="Stukenbrock E."/>
            <person name="Gueldener U."/>
            <person name="Kahmann R."/>
        </authorList>
    </citation>
    <scope>NUCLEOTIDE SEQUENCE [LARGE SCALE GENOMIC DNA]</scope>
    <source>
        <strain evidence="3">SRZ2</strain>
    </source>
</reference>
<feature type="compositionally biased region" description="Low complexity" evidence="1">
    <location>
        <begin position="663"/>
        <end position="681"/>
    </location>
</feature>
<dbReference type="OrthoDB" id="2546157at2759"/>
<evidence type="ECO:0000313" key="3">
    <source>
        <dbReference type="Proteomes" id="UP000008867"/>
    </source>
</evidence>
<dbReference type="Proteomes" id="UP000008867">
    <property type="component" value="Chromosome 19"/>
</dbReference>
<dbReference type="AlphaFoldDB" id="E6ZS31"/>
<sequence>MELQVCPDCGSSGTVQFIAEIGEKVCSNCATVSPDLQIYEPTNVHEVTYALGAPQSYRASSSFPLAPAGSSGRHFWHNDREHHRRLNDLQRKPEVDARIRGTLGILGYPGLFEQVEFLFRRARDESWTRLPESTSIDDEAKEEHHLPSKLLPPSLVAPRVKWGSGSLLLATACCYAVLRREGVRIDLATVADAAQLPFPKVRTAFRRLHLLVKGAVRDIKLAHPDAYVRRILAFFYYNLAHKNASALGPAVIKFLKPLQHALPSAARLSHADAARIFRDTPFEAVEATALDLCAFWWPNRISNPSSLAQLAAFAIVVFAFEAHIKAAAPVRHIFRYPHAALDFDLDLVRSGRASAQHLGSTQAYFNKNAAEYYKELCAALKTQATKIPWLSHAAPITKTPRSKRRSNAVAHTDTGSDAVSWDLARVDVIVHALDILDVWRTVSSRQPGAQRSDLKQDPVQTAAASSATTPPSHNAVDPESSEDDQWEGAMDDDDMDCFVSASSPSAAFGAGRESPAQKPLEAAVPPGSNDEEVWPRIQQRLEAAGAIEKKNDEDDRPADHPLDLLTDDQVDRLLFDADELASLFRTDPVELAAFERAKVAAGEWTLQSDHQRNAEIAALARSLEDESAPARKAKAARSDSTTVDAAPAAAASTTNKRRKKRSSPSLAPSSSPSSGAAAAQTKSPSTARSSKRRRTPASAAAAKTSVSLREQHEESDWSE</sequence>
<dbReference type="EMBL" id="FQ311440">
    <property type="protein sequence ID" value="CBQ70038.1"/>
    <property type="molecule type" value="Genomic_DNA"/>
</dbReference>
<feature type="compositionally biased region" description="Basic and acidic residues" evidence="1">
    <location>
        <begin position="709"/>
        <end position="719"/>
    </location>
</feature>
<protein>
    <recommendedName>
        <fullName evidence="4">TFIIB-type domain-containing protein</fullName>
    </recommendedName>
</protein>
<evidence type="ECO:0000313" key="2">
    <source>
        <dbReference type="EMBL" id="CBQ70038.1"/>
    </source>
</evidence>
<accession>E6ZS31</accession>
<feature type="region of interest" description="Disordered" evidence="1">
    <location>
        <begin position="622"/>
        <end position="719"/>
    </location>
</feature>
<feature type="compositionally biased region" description="Low complexity" evidence="1">
    <location>
        <begin position="638"/>
        <end position="654"/>
    </location>
</feature>